<name>A0A0E0GD80_ORYNI</name>
<dbReference type="Gramene" id="ONIVA02G35750.1">
    <property type="protein sequence ID" value="ONIVA02G35750.1"/>
    <property type="gene ID" value="ONIVA02G35750"/>
</dbReference>
<evidence type="ECO:0000313" key="2">
    <source>
        <dbReference type="Proteomes" id="UP000006591"/>
    </source>
</evidence>
<protein>
    <submittedName>
        <fullName evidence="1">Uncharacterized protein</fullName>
    </submittedName>
</protein>
<reference evidence="1" key="2">
    <citation type="submission" date="2018-04" db="EMBL/GenBank/DDBJ databases">
        <title>OnivRS2 (Oryza nivara Reference Sequence Version 2).</title>
        <authorList>
            <person name="Zhang J."/>
            <person name="Kudrna D."/>
            <person name="Lee S."/>
            <person name="Talag J."/>
            <person name="Rajasekar S."/>
            <person name="Welchert J."/>
            <person name="Hsing Y.-I."/>
            <person name="Wing R.A."/>
        </authorList>
    </citation>
    <scope>NUCLEOTIDE SEQUENCE [LARGE SCALE GENOMIC DNA]</scope>
    <source>
        <strain evidence="1">SL10</strain>
    </source>
</reference>
<dbReference type="AlphaFoldDB" id="A0A0E0GD80"/>
<dbReference type="Proteomes" id="UP000006591">
    <property type="component" value="Chromosome 2"/>
</dbReference>
<accession>A0A0E0GD80</accession>
<evidence type="ECO:0000313" key="1">
    <source>
        <dbReference type="EnsemblPlants" id="ONIVA02G35750.1"/>
    </source>
</evidence>
<dbReference type="HOGENOM" id="CLU_2281971_0_0_1"/>
<sequence>MKDALALIVSRTKAGMVASRVGRLVSYPRPLSSSDSSLSCRRSCAPVLYARDPPATATGLRAEAAPWAGDAARSCSTRRNSGILFDATMEAMALHSSLALAA</sequence>
<proteinExistence type="predicted"/>
<reference evidence="1" key="1">
    <citation type="submission" date="2015-04" db="UniProtKB">
        <authorList>
            <consortium name="EnsemblPlants"/>
        </authorList>
    </citation>
    <scope>IDENTIFICATION</scope>
    <source>
        <strain evidence="1">SL10</strain>
    </source>
</reference>
<organism evidence="1">
    <name type="scientific">Oryza nivara</name>
    <name type="common">Indian wild rice</name>
    <name type="synonym">Oryza sativa f. spontanea</name>
    <dbReference type="NCBI Taxonomy" id="4536"/>
    <lineage>
        <taxon>Eukaryota</taxon>
        <taxon>Viridiplantae</taxon>
        <taxon>Streptophyta</taxon>
        <taxon>Embryophyta</taxon>
        <taxon>Tracheophyta</taxon>
        <taxon>Spermatophyta</taxon>
        <taxon>Magnoliopsida</taxon>
        <taxon>Liliopsida</taxon>
        <taxon>Poales</taxon>
        <taxon>Poaceae</taxon>
        <taxon>BOP clade</taxon>
        <taxon>Oryzoideae</taxon>
        <taxon>Oryzeae</taxon>
        <taxon>Oryzinae</taxon>
        <taxon>Oryza</taxon>
    </lineage>
</organism>
<dbReference type="EnsemblPlants" id="ONIVA02G35750.1">
    <property type="protein sequence ID" value="ONIVA02G35750.1"/>
    <property type="gene ID" value="ONIVA02G35750"/>
</dbReference>
<keyword evidence="2" id="KW-1185">Reference proteome</keyword>